<feature type="non-terminal residue" evidence="1">
    <location>
        <position position="410"/>
    </location>
</feature>
<name>A0A9W8I4B9_9FUNG</name>
<keyword evidence="2" id="KW-1185">Reference proteome</keyword>
<evidence type="ECO:0000313" key="2">
    <source>
        <dbReference type="Proteomes" id="UP001139887"/>
    </source>
</evidence>
<comment type="caution">
    <text evidence="1">The sequence shown here is derived from an EMBL/GenBank/DDBJ whole genome shotgun (WGS) entry which is preliminary data.</text>
</comment>
<sequence>MSSELDILRKQVLKLEKRLESSNDFREELLLEDAVFAGKALLRQHEELTLLKESKFPNEDIDLPIEIQELNIHSGRDLAADAQSIYETGKLALEKRAIMLQELQNAQNQYKVAKDAYMEFLGHGTPNLRQDSIFGPFKVQEDDGSSSNHQSKTARYSYLFFRSKDLVPLAARFQETCMQNTRVAKCQFDRRPPASGRLEDPFVDQIVSEMAPRLKVILESVVGLRNVSLRKLHKNSGVDIGLTAYSSDYGQLAFFLPIEVKNRFGLEASQSRAPSSNAANFAANRDQLASLCAATGQLKLEALWHALTQTAHYMEHGMPQTNYGVLIAKNAMFLLWRVASERILVSDAVSYTSRDPHPVSMVAFFVTTMLQHPSACLNLAELPPTLYALHSFDERNDSANASQNSGGGEG</sequence>
<evidence type="ECO:0000313" key="1">
    <source>
        <dbReference type="EMBL" id="KAJ2847192.1"/>
    </source>
</evidence>
<protein>
    <submittedName>
        <fullName evidence="1">Uncharacterized protein</fullName>
    </submittedName>
</protein>
<dbReference type="OrthoDB" id="68483at2759"/>
<reference evidence="1" key="1">
    <citation type="submission" date="2022-07" db="EMBL/GenBank/DDBJ databases">
        <title>Phylogenomic reconstructions and comparative analyses of Kickxellomycotina fungi.</title>
        <authorList>
            <person name="Reynolds N.K."/>
            <person name="Stajich J.E."/>
            <person name="Barry K."/>
            <person name="Grigoriev I.V."/>
            <person name="Crous P."/>
            <person name="Smith M.E."/>
        </authorList>
    </citation>
    <scope>NUCLEOTIDE SEQUENCE</scope>
    <source>
        <strain evidence="1">NRRL 1566</strain>
    </source>
</reference>
<gene>
    <name evidence="1" type="ORF">IWW36_003979</name>
</gene>
<proteinExistence type="predicted"/>
<organism evidence="1 2">
    <name type="scientific">Coemansia brasiliensis</name>
    <dbReference type="NCBI Taxonomy" id="2650707"/>
    <lineage>
        <taxon>Eukaryota</taxon>
        <taxon>Fungi</taxon>
        <taxon>Fungi incertae sedis</taxon>
        <taxon>Zoopagomycota</taxon>
        <taxon>Kickxellomycotina</taxon>
        <taxon>Kickxellomycetes</taxon>
        <taxon>Kickxellales</taxon>
        <taxon>Kickxellaceae</taxon>
        <taxon>Coemansia</taxon>
    </lineage>
</organism>
<dbReference type="Proteomes" id="UP001139887">
    <property type="component" value="Unassembled WGS sequence"/>
</dbReference>
<accession>A0A9W8I4B9</accession>
<dbReference type="AlphaFoldDB" id="A0A9W8I4B9"/>
<dbReference type="EMBL" id="JANBUW010000366">
    <property type="protein sequence ID" value="KAJ2847192.1"/>
    <property type="molecule type" value="Genomic_DNA"/>
</dbReference>